<reference evidence="3" key="1">
    <citation type="submission" date="2016-10" db="EMBL/GenBank/DDBJ databases">
        <authorList>
            <person name="Varghese N."/>
            <person name="Submissions S."/>
        </authorList>
    </citation>
    <scope>NUCLEOTIDE SEQUENCE [LARGE SCALE GENOMIC DNA]</scope>
    <source>
        <strain evidence="3">DSM 46732</strain>
    </source>
</reference>
<sequence length="397" mass="43772">MHLDIHALQPVPYSNLNRDALGSPKSCVYGGSTRTRVSSQSWKRAVRFELEQQLDEPTVRTRRIPEAVRKELEHRGWDHDTARRAGRAVLISADQAATRKDSKEGGLFPTPDDDQSDVLFWVPRAVITDLADLAEQYPDAIADMPLPSKQEVTKKERPKKQDKPQPVLPVATVEDILRRRSPSINLLGRMLAEIPGHRVDGASLFAHAFTTHESAMDFDFFTAVDDLNPPDATGSGHLATAEFTSGVFYRYSSVNLTDLATNLSGTDKTQDGFDDALRVVDAYLRAFCEAVPSGKQRTTGATTRPELVYLALRHDPLSLAGAFEKPVRSHSGSGYAEPSREQLANYTGRLHRFLGTDGLLWHGHASIAAEPYEQLGEGYDSLHDLITDSTNRAGDAA</sequence>
<dbReference type="RefSeq" id="WP_092604598.1">
    <property type="nucleotide sequence ID" value="NZ_FNJR01000020.1"/>
</dbReference>
<gene>
    <name evidence="2" type="ORF">SAMN04487905_12052</name>
</gene>
<keyword evidence="3" id="KW-1185">Reference proteome</keyword>
<dbReference type="AlphaFoldDB" id="A0A1H0X0N2"/>
<name>A0A1H0X0N2_9ACTN</name>
<dbReference type="OrthoDB" id="5291250at2"/>
<organism evidence="2 3">
    <name type="scientific">Actinopolyspora xinjiangensis</name>
    <dbReference type="NCBI Taxonomy" id="405564"/>
    <lineage>
        <taxon>Bacteria</taxon>
        <taxon>Bacillati</taxon>
        <taxon>Actinomycetota</taxon>
        <taxon>Actinomycetes</taxon>
        <taxon>Actinopolysporales</taxon>
        <taxon>Actinopolysporaceae</taxon>
        <taxon>Actinopolyspora</taxon>
    </lineage>
</organism>
<dbReference type="Proteomes" id="UP000199497">
    <property type="component" value="Unassembled WGS sequence"/>
</dbReference>
<accession>A0A1H0X0N2</accession>
<evidence type="ECO:0000256" key="1">
    <source>
        <dbReference type="SAM" id="MobiDB-lite"/>
    </source>
</evidence>
<proteinExistence type="predicted"/>
<dbReference type="InterPro" id="IPR010148">
    <property type="entry name" value="CRISPR-assoc_prot_CT1975"/>
</dbReference>
<dbReference type="EMBL" id="FNJR01000020">
    <property type="protein sequence ID" value="SDP96511.1"/>
    <property type="molecule type" value="Genomic_DNA"/>
</dbReference>
<evidence type="ECO:0000313" key="2">
    <source>
        <dbReference type="EMBL" id="SDP96511.1"/>
    </source>
</evidence>
<dbReference type="Pfam" id="PF09344">
    <property type="entry name" value="Cas_CT1975"/>
    <property type="match status" value="1"/>
</dbReference>
<evidence type="ECO:0000313" key="3">
    <source>
        <dbReference type="Proteomes" id="UP000199497"/>
    </source>
</evidence>
<feature type="region of interest" description="Disordered" evidence="1">
    <location>
        <begin position="141"/>
        <end position="165"/>
    </location>
</feature>
<feature type="compositionally biased region" description="Basic and acidic residues" evidence="1">
    <location>
        <begin position="151"/>
        <end position="163"/>
    </location>
</feature>
<dbReference type="STRING" id="405564.SAMN04487905_12052"/>
<protein>
    <submittedName>
        <fullName evidence="2">CRISPR system Cascade subunit CasC</fullName>
    </submittedName>
</protein>
<dbReference type="NCBIfam" id="TIGR01869">
    <property type="entry name" value="casC_Cse4"/>
    <property type="match status" value="1"/>
</dbReference>